<evidence type="ECO:0000313" key="2">
    <source>
        <dbReference type="EMBL" id="KAK5050830.1"/>
    </source>
</evidence>
<dbReference type="EMBL" id="JAVRRD010000016">
    <property type="protein sequence ID" value="KAK5050830.1"/>
    <property type="molecule type" value="Genomic_DNA"/>
</dbReference>
<keyword evidence="3" id="KW-1185">Reference proteome</keyword>
<dbReference type="AlphaFoldDB" id="A0AAV9N7P2"/>
<evidence type="ECO:0000313" key="3">
    <source>
        <dbReference type="Proteomes" id="UP001358417"/>
    </source>
</evidence>
<feature type="region of interest" description="Disordered" evidence="1">
    <location>
        <begin position="24"/>
        <end position="68"/>
    </location>
</feature>
<evidence type="ECO:0000256" key="1">
    <source>
        <dbReference type="SAM" id="MobiDB-lite"/>
    </source>
</evidence>
<proteinExistence type="predicted"/>
<comment type="caution">
    <text evidence="2">The sequence shown here is derived from an EMBL/GenBank/DDBJ whole genome shotgun (WGS) entry which is preliminary data.</text>
</comment>
<dbReference type="RefSeq" id="XP_064705330.1">
    <property type="nucleotide sequence ID" value="XM_064846977.1"/>
</dbReference>
<sequence length="299" mass="33411">MERLATLVQPFEAVYSPTGQLRKERHIDDLEDTSSLIEGETPIPKSKQTRTRKRLPLGVKDSNAPRLVKRKIKTEDSMTPMDQGGDGLPPLPHLQSESTIESYSFGPQTLLSEDEDIDIKPSVLPLANRKRPASFRIFDDGSPMQDRTRVRASGDHTMTAAAPRFLSGTSRTQISTNTALWLQPLHSGPSQYQNPYASQRHLPREYSDFYHDAQQKENIIPSSNPTVRLGIHTANPLSWRSPPHGAQNLAFASELPFENFLGIFPHPTSSDDPFMATRNPFAEALPHFGASDSMMIKQD</sequence>
<reference evidence="2 3" key="1">
    <citation type="submission" date="2023-08" db="EMBL/GenBank/DDBJ databases">
        <title>Black Yeasts Isolated from many extreme environments.</title>
        <authorList>
            <person name="Coleine C."/>
            <person name="Stajich J.E."/>
            <person name="Selbmann L."/>
        </authorList>
    </citation>
    <scope>NUCLEOTIDE SEQUENCE [LARGE SCALE GENOMIC DNA]</scope>
    <source>
        <strain evidence="2 3">CCFEE 5792</strain>
    </source>
</reference>
<dbReference type="GeneID" id="89971576"/>
<gene>
    <name evidence="2" type="ORF">LTR84_003389</name>
</gene>
<accession>A0AAV9N7P2</accession>
<protein>
    <submittedName>
        <fullName evidence="2">Uncharacterized protein</fullName>
    </submittedName>
</protein>
<organism evidence="2 3">
    <name type="scientific">Exophiala bonariae</name>
    <dbReference type="NCBI Taxonomy" id="1690606"/>
    <lineage>
        <taxon>Eukaryota</taxon>
        <taxon>Fungi</taxon>
        <taxon>Dikarya</taxon>
        <taxon>Ascomycota</taxon>
        <taxon>Pezizomycotina</taxon>
        <taxon>Eurotiomycetes</taxon>
        <taxon>Chaetothyriomycetidae</taxon>
        <taxon>Chaetothyriales</taxon>
        <taxon>Herpotrichiellaceae</taxon>
        <taxon>Exophiala</taxon>
    </lineage>
</organism>
<dbReference type="Proteomes" id="UP001358417">
    <property type="component" value="Unassembled WGS sequence"/>
</dbReference>
<name>A0AAV9N7P2_9EURO</name>